<feature type="region of interest" description="Disordered" evidence="4">
    <location>
        <begin position="142"/>
        <end position="165"/>
    </location>
</feature>
<evidence type="ECO:0000313" key="7">
    <source>
        <dbReference type="Proteomes" id="UP001515943"/>
    </source>
</evidence>
<dbReference type="InterPro" id="IPR005528">
    <property type="entry name" value="ChpA-H"/>
</dbReference>
<dbReference type="Pfam" id="PF03777">
    <property type="entry name" value="ChpA-C"/>
    <property type="match status" value="1"/>
</dbReference>
<feature type="region of interest" description="Disordered" evidence="4">
    <location>
        <begin position="1"/>
        <end position="30"/>
    </location>
</feature>
<evidence type="ECO:0000256" key="1">
    <source>
        <dbReference type="ARBA" id="ARBA00022512"/>
    </source>
</evidence>
<name>A0ABX1FGN3_9PSEU</name>
<protein>
    <submittedName>
        <fullName evidence="6">DUF320 domain-containing protein</fullName>
    </submittedName>
</protein>
<comment type="caution">
    <text evidence="6">The sequence shown here is derived from an EMBL/GenBank/DDBJ whole genome shotgun (WGS) entry which is preliminary data.</text>
</comment>
<evidence type="ECO:0000259" key="5">
    <source>
        <dbReference type="Pfam" id="PF03777"/>
    </source>
</evidence>
<dbReference type="EMBL" id="VSRL01000038">
    <property type="protein sequence ID" value="NKE57787.1"/>
    <property type="molecule type" value="Genomic_DNA"/>
</dbReference>
<keyword evidence="3" id="KW-0034">Amyloid</keyword>
<evidence type="ECO:0000256" key="2">
    <source>
        <dbReference type="ARBA" id="ARBA00022889"/>
    </source>
</evidence>
<keyword evidence="7" id="KW-1185">Reference proteome</keyword>
<evidence type="ECO:0000313" key="6">
    <source>
        <dbReference type="EMBL" id="NKE57787.1"/>
    </source>
</evidence>
<sequence>MARSTPTARVPRGPATSRARPSRLPVAAGGNGAAVVGNALTDHANDATSNAGGETYTLGDKSVLSGNIADVPPATAVDLCGNGASAGGQAAGTCENDVKSTTAGYQGTVGNDSVGSGNVAQTPVAVPVEAYGVAATLVGSATGSADETKDIRSSGQPNSIDDRGTVSSNVVTTPTAAAAQVFGTTAGLVGNTASDSSNDTSVVAGSDPKAYGKKSSVSGNIVQVPTSMPAQVFGNGVTAVGNNTSTGDNATDMKAGGDALTTGEDGSIAGNVVSTPVSSGTQVAGWPSAAAATSTPLPPTTSTRSPVAMAPATVTVARSPANLIGAQAAPFVPVPGNSVSAAGITNSDTLTDTNVVAGGNDTSSAEDASVSGNLINVPATAVAGVYADAIAAAGQANTVTEKVSHTQAGGDGQTDGSGPLTARDMSVPVEAAAKVARIPVEVVGQATTQGTSDDTQLTGEDSGTLRATQLKGIQLPKGVDSLMKADEVPAFHGIDSINGIDKLPLNTLPNPADLAAMTGQLPAPALPGVAQERSNVPLNGGTAGITPNVQGLPLGQVLEAAKGLIPAGATERSLPAVPSLPITAPALPVQLPALPTERSLPALPLDGPASVSGLNLNPTQGLAPQAEERALPMNAPALALIDPVNVFERVTGSL</sequence>
<feature type="domain" description="Chaplin" evidence="5">
    <location>
        <begin position="108"/>
        <end position="145"/>
    </location>
</feature>
<gene>
    <name evidence="6" type="ORF">FXN61_13455</name>
</gene>
<evidence type="ECO:0000256" key="4">
    <source>
        <dbReference type="SAM" id="MobiDB-lite"/>
    </source>
</evidence>
<keyword evidence="2" id="KW-0130">Cell adhesion</keyword>
<feature type="region of interest" description="Disordered" evidence="4">
    <location>
        <begin position="193"/>
        <end position="215"/>
    </location>
</feature>
<organism evidence="6 7">
    <name type="scientific">Lentzea indica</name>
    <dbReference type="NCBI Taxonomy" id="2604800"/>
    <lineage>
        <taxon>Bacteria</taxon>
        <taxon>Bacillati</taxon>
        <taxon>Actinomycetota</taxon>
        <taxon>Actinomycetes</taxon>
        <taxon>Pseudonocardiales</taxon>
        <taxon>Pseudonocardiaceae</taxon>
        <taxon>Lentzea</taxon>
    </lineage>
</organism>
<proteinExistence type="predicted"/>
<keyword evidence="1" id="KW-0964">Secreted</keyword>
<reference evidence="6 7" key="1">
    <citation type="submission" date="2019-08" db="EMBL/GenBank/DDBJ databases">
        <title>Lentzea from Indian Himalayas.</title>
        <authorList>
            <person name="Mandal S."/>
            <person name="Mallick Gupta A."/>
            <person name="Maiti P.K."/>
            <person name="Sarkar J."/>
            <person name="Mandal S."/>
        </authorList>
    </citation>
    <scope>NUCLEOTIDE SEQUENCE [LARGE SCALE GENOMIC DNA]</scope>
    <source>
        <strain evidence="6 7">PSKA42</strain>
    </source>
</reference>
<feature type="compositionally biased region" description="Polar residues" evidence="4">
    <location>
        <begin position="193"/>
        <end position="203"/>
    </location>
</feature>
<dbReference type="Proteomes" id="UP001515943">
    <property type="component" value="Unassembled WGS sequence"/>
</dbReference>
<keyword evidence="1" id="KW-0134">Cell wall</keyword>
<accession>A0ABX1FGN3</accession>
<evidence type="ECO:0000256" key="3">
    <source>
        <dbReference type="ARBA" id="ARBA00023087"/>
    </source>
</evidence>